<protein>
    <submittedName>
        <fullName evidence="1">Uncharacterized protein</fullName>
    </submittedName>
</protein>
<name>A0AAW1N0X5_POPJA</name>
<reference evidence="1 2" key="1">
    <citation type="journal article" date="2024" name="BMC Genomics">
        <title>De novo assembly and annotation of Popillia japonica's genome with initial clues to its potential as an invasive pest.</title>
        <authorList>
            <person name="Cucini C."/>
            <person name="Boschi S."/>
            <person name="Funari R."/>
            <person name="Cardaioli E."/>
            <person name="Iannotti N."/>
            <person name="Marturano G."/>
            <person name="Paoli F."/>
            <person name="Bruttini M."/>
            <person name="Carapelli A."/>
            <person name="Frati F."/>
            <person name="Nardi F."/>
        </authorList>
    </citation>
    <scope>NUCLEOTIDE SEQUENCE [LARGE SCALE GENOMIC DNA]</scope>
    <source>
        <strain evidence="1">DMR45628</strain>
    </source>
</reference>
<dbReference type="AlphaFoldDB" id="A0AAW1N0X5"/>
<keyword evidence="2" id="KW-1185">Reference proteome</keyword>
<dbReference type="Proteomes" id="UP001458880">
    <property type="component" value="Unassembled WGS sequence"/>
</dbReference>
<organism evidence="1 2">
    <name type="scientific">Popillia japonica</name>
    <name type="common">Japanese beetle</name>
    <dbReference type="NCBI Taxonomy" id="7064"/>
    <lineage>
        <taxon>Eukaryota</taxon>
        <taxon>Metazoa</taxon>
        <taxon>Ecdysozoa</taxon>
        <taxon>Arthropoda</taxon>
        <taxon>Hexapoda</taxon>
        <taxon>Insecta</taxon>
        <taxon>Pterygota</taxon>
        <taxon>Neoptera</taxon>
        <taxon>Endopterygota</taxon>
        <taxon>Coleoptera</taxon>
        <taxon>Polyphaga</taxon>
        <taxon>Scarabaeiformia</taxon>
        <taxon>Scarabaeidae</taxon>
        <taxon>Rutelinae</taxon>
        <taxon>Popillia</taxon>
    </lineage>
</organism>
<dbReference type="EMBL" id="JASPKY010000022">
    <property type="protein sequence ID" value="KAK9752243.1"/>
    <property type="molecule type" value="Genomic_DNA"/>
</dbReference>
<proteinExistence type="predicted"/>
<evidence type="ECO:0000313" key="2">
    <source>
        <dbReference type="Proteomes" id="UP001458880"/>
    </source>
</evidence>
<gene>
    <name evidence="1" type="ORF">QE152_g4342</name>
</gene>
<sequence length="141" mass="16757">MYDMNSVDDKANWLSQNLMSLMDRHIPLIKSYSKKLPAPWMTETIRQMQKLRDNALRTFKRERTPSTWDYYKSLRNITTSAIKRERKSYLEFKLRQMHSRGDHWKVFKKMVLCKEGYASATAFTVMQKLIVSLLIPPLPPV</sequence>
<accession>A0AAW1N0X5</accession>
<comment type="caution">
    <text evidence="1">The sequence shown here is derived from an EMBL/GenBank/DDBJ whole genome shotgun (WGS) entry which is preliminary data.</text>
</comment>
<evidence type="ECO:0000313" key="1">
    <source>
        <dbReference type="EMBL" id="KAK9752243.1"/>
    </source>
</evidence>